<sequence>MFTTANEVVFRLDIAGFSYDLQVLEFQAKEALNRPYEVTLELVSERPDLDLESLLHRPAFLTFGSDNGGIHGHVYRVAQGDSGKRLTRYQITLAPRLAYLAHRHNQRIFQHLSVPQIIGKVLTDHGIQADTWRFQLNTEYRPRRYCVQYNESDLHFIQRLCEEEGLHFHFQHNASGHVLVFGDDQTVFPKPAGPTAYAQGSGMVAEASVIDRFQVSLETRTTHVSRRDYHFEKPRLPLDSESKSPQLPHFEDYAFPGQFTERERGKHLARRTLERHRADYQQARGRSDQSALRSGHFVDMTEHPRGDWNGLWLLTEVEHVGKQPQVLEESMTDGNPEEGFSQGYRNHFVATPWDVVFRPALEHPKPRVTGNQHAVVTGPPGEEIHCDEYGRVKVQLLWDRDGQLNEHSSCWLRVATGWANDHYGSVLIPRVGMEVLVGFSEGDPDKPFVLGGLPNGATPVPLDLPTEHTQSIFRSQSSPGGGGYNELRIEDKTGAEEIALRAQRDFVQLVLNDERIEVNHQRTVVVGGIASHDLRGEEHHLTHGNRLTELKQDDHLLVQGDQHIRVTSQRLSATQQIHLGAGQQVVIDGGAHLTVKAGGHWLTLGPEGIFSSVAIVEGGTPAMGLLAEPLMPGALPLSKVNFDPARQRHALVSNRSSRCLICEAALA</sequence>
<evidence type="ECO:0000313" key="7">
    <source>
        <dbReference type="Proteomes" id="UP000285349"/>
    </source>
</evidence>
<comment type="similarity">
    <text evidence="2">Belongs to the VgrG protein family.</text>
</comment>
<name>A0A423JT63_9PSED</name>
<dbReference type="OrthoDB" id="9762420at2"/>
<reference evidence="6 7" key="1">
    <citation type="submission" date="2016-10" db="EMBL/GenBank/DDBJ databases">
        <title>Comparative genome analysis of multiple Pseudomonas spp. focuses on biocontrol and plant growth promoting traits.</title>
        <authorList>
            <person name="Tao X.-Y."/>
            <person name="Taylor C.G."/>
        </authorList>
    </citation>
    <scope>NUCLEOTIDE SEQUENCE [LARGE SCALE GENOMIC DNA]</scope>
    <source>
        <strain evidence="6 7">37A10</strain>
    </source>
</reference>
<dbReference type="EMBL" id="MOBQ01000035">
    <property type="protein sequence ID" value="RON40837.1"/>
    <property type="molecule type" value="Genomic_DNA"/>
</dbReference>
<dbReference type="Gene3D" id="3.55.50.10">
    <property type="entry name" value="Baseplate protein-like domains"/>
    <property type="match status" value="1"/>
</dbReference>
<feature type="domain" description="Gp5/Type VI secretion system Vgr protein OB-fold" evidence="4">
    <location>
        <begin position="387"/>
        <end position="453"/>
    </location>
</feature>
<dbReference type="NCBIfam" id="TIGR03361">
    <property type="entry name" value="VI_Rhs_Vgr"/>
    <property type="match status" value="1"/>
</dbReference>
<comment type="caution">
    <text evidence="6">The sequence shown here is derived from an EMBL/GenBank/DDBJ whole genome shotgun (WGS) entry which is preliminary data.</text>
</comment>
<dbReference type="SUPFAM" id="SSF69255">
    <property type="entry name" value="gp5 N-terminal domain-like"/>
    <property type="match status" value="1"/>
</dbReference>
<keyword evidence="3" id="KW-0964">Secreted</keyword>
<dbReference type="Proteomes" id="UP000285349">
    <property type="component" value="Unassembled WGS sequence"/>
</dbReference>
<dbReference type="InterPro" id="IPR050708">
    <property type="entry name" value="T6SS_VgrG/RHS"/>
</dbReference>
<evidence type="ECO:0000259" key="4">
    <source>
        <dbReference type="Pfam" id="PF04717"/>
    </source>
</evidence>
<dbReference type="Gene3D" id="4.10.220.110">
    <property type="match status" value="1"/>
</dbReference>
<dbReference type="Gene3D" id="2.40.50.230">
    <property type="entry name" value="Gp5 N-terminal domain"/>
    <property type="match status" value="1"/>
</dbReference>
<dbReference type="PANTHER" id="PTHR32305">
    <property type="match status" value="1"/>
</dbReference>
<evidence type="ECO:0000256" key="3">
    <source>
        <dbReference type="ARBA" id="ARBA00022525"/>
    </source>
</evidence>
<evidence type="ECO:0000256" key="1">
    <source>
        <dbReference type="ARBA" id="ARBA00004613"/>
    </source>
</evidence>
<dbReference type="Pfam" id="PF04717">
    <property type="entry name" value="Phage_base_V"/>
    <property type="match status" value="1"/>
</dbReference>
<dbReference type="InterPro" id="IPR006531">
    <property type="entry name" value="Gp5/Vgr_OB"/>
</dbReference>
<organism evidence="6 7">
    <name type="scientific">Pseudomonas frederiksbergensis</name>
    <dbReference type="NCBI Taxonomy" id="104087"/>
    <lineage>
        <taxon>Bacteria</taxon>
        <taxon>Pseudomonadati</taxon>
        <taxon>Pseudomonadota</taxon>
        <taxon>Gammaproteobacteria</taxon>
        <taxon>Pseudomonadales</taxon>
        <taxon>Pseudomonadaceae</taxon>
        <taxon>Pseudomonas</taxon>
    </lineage>
</organism>
<feature type="domain" description="Gp5/Type VI secretion system Vgr C-terminal trimerisation" evidence="5">
    <location>
        <begin position="471"/>
        <end position="572"/>
    </location>
</feature>
<dbReference type="SUPFAM" id="SSF69349">
    <property type="entry name" value="Phage fibre proteins"/>
    <property type="match status" value="1"/>
</dbReference>
<dbReference type="PANTHER" id="PTHR32305:SF15">
    <property type="entry name" value="PROTEIN RHSA-RELATED"/>
    <property type="match status" value="1"/>
</dbReference>
<dbReference type="InterPro" id="IPR054030">
    <property type="entry name" value="Gp5_Vgr_C"/>
</dbReference>
<evidence type="ECO:0000259" key="5">
    <source>
        <dbReference type="Pfam" id="PF22178"/>
    </source>
</evidence>
<dbReference type="Gene3D" id="2.30.110.50">
    <property type="match status" value="1"/>
</dbReference>
<comment type="subcellular location">
    <subcellularLocation>
        <location evidence="1">Secreted</location>
    </subcellularLocation>
</comment>
<dbReference type="Pfam" id="PF22178">
    <property type="entry name" value="Gp5_trimer_C"/>
    <property type="match status" value="1"/>
</dbReference>
<dbReference type="SUPFAM" id="SSF69279">
    <property type="entry name" value="Phage tail proteins"/>
    <property type="match status" value="2"/>
</dbReference>
<dbReference type="Pfam" id="PF05954">
    <property type="entry name" value="Phage_GPD"/>
    <property type="match status" value="1"/>
</dbReference>
<dbReference type="InterPro" id="IPR017847">
    <property type="entry name" value="T6SS_RhsGE_Vgr_subset"/>
</dbReference>
<accession>A0A423JT63</accession>
<dbReference type="NCBIfam" id="TIGR01646">
    <property type="entry name" value="vgr_GE"/>
    <property type="match status" value="1"/>
</dbReference>
<dbReference type="GO" id="GO:0005576">
    <property type="term" value="C:extracellular region"/>
    <property type="evidence" value="ECO:0007669"/>
    <property type="project" value="UniProtKB-SubCell"/>
</dbReference>
<dbReference type="RefSeq" id="WP_123514402.1">
    <property type="nucleotide sequence ID" value="NZ_MOBQ01000035.1"/>
</dbReference>
<dbReference type="AlphaFoldDB" id="A0A423JT63"/>
<gene>
    <name evidence="6" type="ORF">BK666_25410</name>
</gene>
<evidence type="ECO:0000256" key="2">
    <source>
        <dbReference type="ARBA" id="ARBA00005558"/>
    </source>
</evidence>
<dbReference type="InterPro" id="IPR037026">
    <property type="entry name" value="Vgr_OB-fold_dom_sf"/>
</dbReference>
<protein>
    <submittedName>
        <fullName evidence="6">Type IV secretion protein Rhs</fullName>
    </submittedName>
</protein>
<proteinExistence type="inferred from homology"/>
<evidence type="ECO:0000313" key="6">
    <source>
        <dbReference type="EMBL" id="RON40837.1"/>
    </source>
</evidence>
<dbReference type="InterPro" id="IPR006533">
    <property type="entry name" value="T6SS_Vgr_RhsGE"/>
</dbReference>